<dbReference type="InterPro" id="IPR029044">
    <property type="entry name" value="Nucleotide-diphossugar_trans"/>
</dbReference>
<proteinExistence type="predicted"/>
<keyword evidence="2" id="KW-0328">Glycosyltransferase</keyword>
<dbReference type="PANTHER" id="PTHR13301">
    <property type="entry name" value="X-BOX TRANSCRIPTION FACTOR-RELATED"/>
    <property type="match status" value="1"/>
</dbReference>
<evidence type="ECO:0000256" key="8">
    <source>
        <dbReference type="SAM" id="Phobius"/>
    </source>
</evidence>
<protein>
    <submittedName>
        <fullName evidence="9">Uncharacterized protein</fullName>
    </submittedName>
</protein>
<organism evidence="9 10">
    <name type="scientific">Xanthoceras sorbifolium</name>
    <dbReference type="NCBI Taxonomy" id="99658"/>
    <lineage>
        <taxon>Eukaryota</taxon>
        <taxon>Viridiplantae</taxon>
        <taxon>Streptophyta</taxon>
        <taxon>Embryophyta</taxon>
        <taxon>Tracheophyta</taxon>
        <taxon>Spermatophyta</taxon>
        <taxon>Magnoliopsida</taxon>
        <taxon>eudicotyledons</taxon>
        <taxon>Gunneridae</taxon>
        <taxon>Pentapetalae</taxon>
        <taxon>rosids</taxon>
        <taxon>malvids</taxon>
        <taxon>Sapindales</taxon>
        <taxon>Sapindaceae</taxon>
        <taxon>Xanthoceroideae</taxon>
        <taxon>Xanthoceras</taxon>
    </lineage>
</organism>
<dbReference type="Pfam" id="PF03552">
    <property type="entry name" value="Cellulose_synt"/>
    <property type="match status" value="1"/>
</dbReference>
<reference evidence="9 10" key="1">
    <citation type="submission" date="2021-02" db="EMBL/GenBank/DDBJ databases">
        <title>Plant Genome Project.</title>
        <authorList>
            <person name="Zhang R.-G."/>
        </authorList>
    </citation>
    <scope>NUCLEOTIDE SEQUENCE [LARGE SCALE GENOMIC DNA]</scope>
    <source>
        <tissue evidence="9">Leaves</tissue>
    </source>
</reference>
<evidence type="ECO:0000256" key="7">
    <source>
        <dbReference type="ARBA" id="ARBA00023316"/>
    </source>
</evidence>
<keyword evidence="5 8" id="KW-1133">Transmembrane helix</keyword>
<sequence>MAVLFLLYYRTTNLFHEKHLPTLAWSLVTVSELIIAFIWFLSQGFRWLPVSRSVFPEKIPRDDITLPGIDVFVCTADAKKEPTVEVMNTVISALAIDYPPEKLSVYLSDDGGSYITLYAIKEAYEFAKSWILFCREYGIKTRCPEAYFSSLAEDERLLWSDQFKVEEENIKSKYEIFKKNVETVGEKEENNHAQMDRPSRVEIIHDNRKDEQNTEDKKKMPMLVYVSRERRPSYPHRFKAGALNALLRVSGILSNGPYLLVLDSDMYCNDPTSARQAMCFHLDPHMSRSLAFVQYPQIFYNVSKNDIYDGQARSAYTTKWQGMDGLRGPLLSGTGFYIKRNALFGTPNQEDKYLLHPERNFGNSTKLIASLKSNNGQDVVKKDENSSVSVLEEAKLLASCAYEENTNWGKEASVFIYY</sequence>
<dbReference type="Proteomes" id="UP000827721">
    <property type="component" value="Unassembled WGS sequence"/>
</dbReference>
<dbReference type="InterPro" id="IPR005150">
    <property type="entry name" value="Cellulose_synth"/>
</dbReference>
<evidence type="ECO:0000256" key="2">
    <source>
        <dbReference type="ARBA" id="ARBA00022676"/>
    </source>
</evidence>
<dbReference type="Gene3D" id="3.90.550.10">
    <property type="entry name" value="Spore Coat Polysaccharide Biosynthesis Protein SpsA, Chain A"/>
    <property type="match status" value="2"/>
</dbReference>
<dbReference type="SUPFAM" id="SSF53448">
    <property type="entry name" value="Nucleotide-diphospho-sugar transferases"/>
    <property type="match status" value="1"/>
</dbReference>
<evidence type="ECO:0000313" key="9">
    <source>
        <dbReference type="EMBL" id="KAH7573289.1"/>
    </source>
</evidence>
<keyword evidence="10" id="KW-1185">Reference proteome</keyword>
<accession>A0ABQ8I9G9</accession>
<feature type="transmembrane region" description="Helical" evidence="8">
    <location>
        <begin position="20"/>
        <end position="42"/>
    </location>
</feature>
<name>A0ABQ8I9G9_9ROSI</name>
<comment type="subcellular location">
    <subcellularLocation>
        <location evidence="1">Endomembrane system</location>
        <topology evidence="1">Multi-pass membrane protein</topology>
    </subcellularLocation>
</comment>
<dbReference type="EMBL" id="JAFEMO010000003">
    <property type="protein sequence ID" value="KAH7573289.1"/>
    <property type="molecule type" value="Genomic_DNA"/>
</dbReference>
<gene>
    <name evidence="9" type="ORF">JRO89_XS03G0108500</name>
</gene>
<evidence type="ECO:0000256" key="6">
    <source>
        <dbReference type="ARBA" id="ARBA00023136"/>
    </source>
</evidence>
<keyword evidence="7" id="KW-0961">Cell wall biogenesis/degradation</keyword>
<keyword evidence="3" id="KW-0808">Transferase</keyword>
<evidence type="ECO:0000313" key="10">
    <source>
        <dbReference type="Proteomes" id="UP000827721"/>
    </source>
</evidence>
<evidence type="ECO:0000256" key="4">
    <source>
        <dbReference type="ARBA" id="ARBA00022692"/>
    </source>
</evidence>
<keyword evidence="4 8" id="KW-0812">Transmembrane</keyword>
<keyword evidence="6 8" id="KW-0472">Membrane</keyword>
<comment type="caution">
    <text evidence="9">The sequence shown here is derived from an EMBL/GenBank/DDBJ whole genome shotgun (WGS) entry which is preliminary data.</text>
</comment>
<evidence type="ECO:0000256" key="1">
    <source>
        <dbReference type="ARBA" id="ARBA00004127"/>
    </source>
</evidence>
<evidence type="ECO:0000256" key="5">
    <source>
        <dbReference type="ARBA" id="ARBA00022989"/>
    </source>
</evidence>
<evidence type="ECO:0000256" key="3">
    <source>
        <dbReference type="ARBA" id="ARBA00022679"/>
    </source>
</evidence>